<comment type="caution">
    <text evidence="2">The sequence shown here is derived from an EMBL/GenBank/DDBJ whole genome shotgun (WGS) entry which is preliminary data.</text>
</comment>
<sequence>MGIARIWTIAANGFREVIRDRVLYVIVFFAIVMAIALRLLPEISATTEDKIVIDVGLGAIGALGALVAIFIGTGLINKEIEKRTVLILIPKPMSRAELIIGKHLGLVGVLLVLVAAMSGIYFLSLVWAKVVFHPGSVPSILVSLLYLSIELGILVAAALAFGVFTSSLLATLMTFGIYLMGHFSRDLVELGKISKNTSIEWFTQGLYLILPDLSRLNLRNDAVYGVLPPTSQLLGDAVYGVVYITVLLAIAILIFSRRQF</sequence>
<feature type="transmembrane region" description="Helical" evidence="1">
    <location>
        <begin position="98"/>
        <end position="124"/>
    </location>
</feature>
<accession>A0A8J7DYY6</accession>
<keyword evidence="1" id="KW-1133">Transmembrane helix</keyword>
<proteinExistence type="predicted"/>
<evidence type="ECO:0000256" key="1">
    <source>
        <dbReference type="SAM" id="Phobius"/>
    </source>
</evidence>
<dbReference type="PANTHER" id="PTHR43471:SF10">
    <property type="entry name" value="SLL1107 PROTEIN"/>
    <property type="match status" value="1"/>
</dbReference>
<feature type="transmembrane region" description="Helical" evidence="1">
    <location>
        <begin position="130"/>
        <end position="147"/>
    </location>
</feature>
<evidence type="ECO:0000313" key="2">
    <source>
        <dbReference type="EMBL" id="MBE9118131.1"/>
    </source>
</evidence>
<dbReference type="RefSeq" id="WP_194031230.1">
    <property type="nucleotide sequence ID" value="NZ_JADEWZ010000038.1"/>
</dbReference>
<dbReference type="GO" id="GO:0140359">
    <property type="term" value="F:ABC-type transporter activity"/>
    <property type="evidence" value="ECO:0007669"/>
    <property type="project" value="InterPro"/>
</dbReference>
<dbReference type="EMBL" id="JADEWZ010000038">
    <property type="protein sequence ID" value="MBE9118131.1"/>
    <property type="molecule type" value="Genomic_DNA"/>
</dbReference>
<feature type="transmembrane region" description="Helical" evidence="1">
    <location>
        <begin position="154"/>
        <end position="180"/>
    </location>
</feature>
<feature type="transmembrane region" description="Helical" evidence="1">
    <location>
        <begin position="51"/>
        <end position="77"/>
    </location>
</feature>
<dbReference type="Pfam" id="PF12679">
    <property type="entry name" value="ABC2_membrane_2"/>
    <property type="match status" value="1"/>
</dbReference>
<protein>
    <submittedName>
        <fullName evidence="2">ABC transporter permease</fullName>
    </submittedName>
</protein>
<dbReference type="AlphaFoldDB" id="A0A8J7DYY6"/>
<dbReference type="GO" id="GO:0005886">
    <property type="term" value="C:plasma membrane"/>
    <property type="evidence" value="ECO:0007669"/>
    <property type="project" value="UniProtKB-SubCell"/>
</dbReference>
<keyword evidence="1" id="KW-0472">Membrane</keyword>
<feature type="transmembrane region" description="Helical" evidence="1">
    <location>
        <begin position="237"/>
        <end position="255"/>
    </location>
</feature>
<feature type="transmembrane region" description="Helical" evidence="1">
    <location>
        <begin position="21"/>
        <end position="39"/>
    </location>
</feature>
<reference evidence="2" key="1">
    <citation type="submission" date="2020-10" db="EMBL/GenBank/DDBJ databases">
        <authorList>
            <person name="Castelo-Branco R."/>
            <person name="Eusebio N."/>
            <person name="Adriana R."/>
            <person name="Vieira A."/>
            <person name="Brugerolle De Fraissinette N."/>
            <person name="Rezende De Castro R."/>
            <person name="Schneider M.P."/>
            <person name="Vasconcelos V."/>
            <person name="Leao P.N."/>
        </authorList>
    </citation>
    <scope>NUCLEOTIDE SEQUENCE</scope>
    <source>
        <strain evidence="2">LEGE 07157</strain>
    </source>
</reference>
<name>A0A8J7DYY6_9CYAN</name>
<organism evidence="2 3">
    <name type="scientific">Lusitaniella coriacea LEGE 07157</name>
    <dbReference type="NCBI Taxonomy" id="945747"/>
    <lineage>
        <taxon>Bacteria</taxon>
        <taxon>Bacillati</taxon>
        <taxon>Cyanobacteriota</taxon>
        <taxon>Cyanophyceae</taxon>
        <taxon>Spirulinales</taxon>
        <taxon>Lusitaniellaceae</taxon>
        <taxon>Lusitaniella</taxon>
    </lineage>
</organism>
<gene>
    <name evidence="2" type="ORF">IQ249_19745</name>
</gene>
<dbReference type="Proteomes" id="UP000654482">
    <property type="component" value="Unassembled WGS sequence"/>
</dbReference>
<dbReference type="PANTHER" id="PTHR43471">
    <property type="entry name" value="ABC TRANSPORTER PERMEASE"/>
    <property type="match status" value="1"/>
</dbReference>
<keyword evidence="1" id="KW-0812">Transmembrane</keyword>
<keyword evidence="3" id="KW-1185">Reference proteome</keyword>
<evidence type="ECO:0000313" key="3">
    <source>
        <dbReference type="Proteomes" id="UP000654482"/>
    </source>
</evidence>